<dbReference type="PROSITE" id="PS51352">
    <property type="entry name" value="THIOREDOXIN_2"/>
    <property type="match status" value="1"/>
</dbReference>
<dbReference type="Proteomes" id="UP000320146">
    <property type="component" value="Unassembled WGS sequence"/>
</dbReference>
<dbReference type="InterPro" id="IPR013766">
    <property type="entry name" value="Thioredoxin_domain"/>
</dbReference>
<dbReference type="SUPFAM" id="SSF52833">
    <property type="entry name" value="Thioredoxin-like"/>
    <property type="match status" value="1"/>
</dbReference>
<accession>A0A520MR86</accession>
<evidence type="ECO:0000256" key="1">
    <source>
        <dbReference type="SAM" id="SignalP"/>
    </source>
</evidence>
<protein>
    <submittedName>
        <fullName evidence="3">Redoxin domain-containing protein</fullName>
    </submittedName>
</protein>
<dbReference type="Pfam" id="PF08534">
    <property type="entry name" value="Redoxin"/>
    <property type="match status" value="1"/>
</dbReference>
<dbReference type="InterPro" id="IPR047262">
    <property type="entry name" value="PRX-like1"/>
</dbReference>
<sequence>MRIKILSLLLLSFLASASVKNGEIAPSFSLLNQDNESVSLDEFKGKKIILEWTNHDCPFVKRHYDTENMQTIQKDMTDNEIVWLSIISSAKGKQGYVTKEQAKELTSERNAHPTHVLLDTNGDVGRMFSAKTTPHMFLLDEVGKVRYQGAIDNLGNTGALFSTDLSKAKNYVRNAVSQLVSGEGVRDKKTRPYGCSIKY</sequence>
<dbReference type="EMBL" id="SHBL01000028">
    <property type="protein sequence ID" value="RZO23735.1"/>
    <property type="molecule type" value="Genomic_DNA"/>
</dbReference>
<feature type="signal peptide" evidence="1">
    <location>
        <begin position="1"/>
        <end position="17"/>
    </location>
</feature>
<dbReference type="GO" id="GO:0016491">
    <property type="term" value="F:oxidoreductase activity"/>
    <property type="evidence" value="ECO:0007669"/>
    <property type="project" value="InterPro"/>
</dbReference>
<gene>
    <name evidence="3" type="ORF">EVA99_03375</name>
</gene>
<organism evidence="3 4">
    <name type="scientific">SAR86 cluster bacterium</name>
    <dbReference type="NCBI Taxonomy" id="2030880"/>
    <lineage>
        <taxon>Bacteria</taxon>
        <taxon>Pseudomonadati</taxon>
        <taxon>Pseudomonadota</taxon>
        <taxon>Gammaproteobacteria</taxon>
        <taxon>SAR86 cluster</taxon>
    </lineage>
</organism>
<dbReference type="Gene3D" id="3.40.30.10">
    <property type="entry name" value="Glutaredoxin"/>
    <property type="match status" value="1"/>
</dbReference>
<evidence type="ECO:0000313" key="4">
    <source>
        <dbReference type="Proteomes" id="UP000320146"/>
    </source>
</evidence>
<dbReference type="InterPro" id="IPR036249">
    <property type="entry name" value="Thioredoxin-like_sf"/>
</dbReference>
<comment type="caution">
    <text evidence="3">The sequence shown here is derived from an EMBL/GenBank/DDBJ whole genome shotgun (WGS) entry which is preliminary data.</text>
</comment>
<dbReference type="PANTHER" id="PTHR43640">
    <property type="entry name" value="OS07G0260300 PROTEIN"/>
    <property type="match status" value="1"/>
</dbReference>
<evidence type="ECO:0000259" key="2">
    <source>
        <dbReference type="PROSITE" id="PS51352"/>
    </source>
</evidence>
<feature type="domain" description="Thioredoxin" evidence="2">
    <location>
        <begin position="19"/>
        <end position="174"/>
    </location>
</feature>
<feature type="chain" id="PRO_5021890834" evidence="1">
    <location>
        <begin position="18"/>
        <end position="199"/>
    </location>
</feature>
<reference evidence="3 4" key="1">
    <citation type="submission" date="2019-02" db="EMBL/GenBank/DDBJ databases">
        <title>Prokaryotic population dynamics and viral predation in marine succession experiment using metagenomics: the confinement effect.</title>
        <authorList>
            <person name="Haro-Moreno J.M."/>
            <person name="Rodriguez-Valera F."/>
            <person name="Lopez-Perez M."/>
        </authorList>
    </citation>
    <scope>NUCLEOTIDE SEQUENCE [LARGE SCALE GENOMIC DNA]</scope>
    <source>
        <strain evidence="3">MED-G166</strain>
    </source>
</reference>
<keyword evidence="1" id="KW-0732">Signal</keyword>
<proteinExistence type="predicted"/>
<dbReference type="AlphaFoldDB" id="A0A520MR86"/>
<dbReference type="InterPro" id="IPR013740">
    <property type="entry name" value="Redoxin"/>
</dbReference>
<dbReference type="PANTHER" id="PTHR43640:SF1">
    <property type="entry name" value="THIOREDOXIN-DEPENDENT PEROXIREDOXIN"/>
    <property type="match status" value="1"/>
</dbReference>
<evidence type="ECO:0000313" key="3">
    <source>
        <dbReference type="EMBL" id="RZO23735.1"/>
    </source>
</evidence>
<name>A0A520MR86_9GAMM</name>